<dbReference type="Proteomes" id="UP000036987">
    <property type="component" value="Unassembled WGS sequence"/>
</dbReference>
<dbReference type="Gene3D" id="3.30.70.3490">
    <property type="match status" value="1"/>
</dbReference>
<protein>
    <submittedName>
        <fullName evidence="10">Oxysterol-binding protein-related protein 1D</fullName>
    </submittedName>
</protein>
<keyword evidence="4 7" id="KW-0175">Coiled coil</keyword>
<dbReference type="OMA" id="EAHGYAN"/>
<feature type="region of interest" description="Disordered" evidence="8">
    <location>
        <begin position="114"/>
        <end position="134"/>
    </location>
</feature>
<keyword evidence="3" id="KW-0813">Transport</keyword>
<evidence type="ECO:0000256" key="6">
    <source>
        <dbReference type="ARBA" id="ARBA00023121"/>
    </source>
</evidence>
<evidence type="ECO:0000313" key="10">
    <source>
        <dbReference type="EMBL" id="KMZ70742.1"/>
    </source>
</evidence>
<dbReference type="PROSITE" id="PS50003">
    <property type="entry name" value="PH_DOMAIN"/>
    <property type="match status" value="1"/>
</dbReference>
<dbReference type="AlphaFoldDB" id="A0A0K9PRA2"/>
<dbReference type="GO" id="GO:0016020">
    <property type="term" value="C:membrane"/>
    <property type="evidence" value="ECO:0000318"/>
    <property type="project" value="GO_Central"/>
</dbReference>
<evidence type="ECO:0000256" key="2">
    <source>
        <dbReference type="ARBA" id="ARBA00008842"/>
    </source>
</evidence>
<dbReference type="STRING" id="29655.A0A0K9PRA2"/>
<dbReference type="PANTHER" id="PTHR10972">
    <property type="entry name" value="OXYSTEROL-BINDING PROTEIN-RELATED"/>
    <property type="match status" value="1"/>
</dbReference>
<evidence type="ECO:0000256" key="1">
    <source>
        <dbReference type="ARBA" id="ARBA00003361"/>
    </source>
</evidence>
<dbReference type="SMART" id="SM00233">
    <property type="entry name" value="PH"/>
    <property type="match status" value="1"/>
</dbReference>
<dbReference type="InterPro" id="IPR011993">
    <property type="entry name" value="PH-like_dom_sf"/>
</dbReference>
<dbReference type="GO" id="GO:0032934">
    <property type="term" value="F:sterol binding"/>
    <property type="evidence" value="ECO:0000318"/>
    <property type="project" value="GO_Central"/>
</dbReference>
<evidence type="ECO:0000256" key="5">
    <source>
        <dbReference type="ARBA" id="ARBA00023055"/>
    </source>
</evidence>
<dbReference type="Pfam" id="PF15413">
    <property type="entry name" value="PH_11"/>
    <property type="match status" value="1"/>
</dbReference>
<keyword evidence="5" id="KW-0445">Lipid transport</keyword>
<proteinExistence type="inferred from homology"/>
<dbReference type="GO" id="GO:0005829">
    <property type="term" value="C:cytosol"/>
    <property type="evidence" value="ECO:0000318"/>
    <property type="project" value="GO_Central"/>
</dbReference>
<sequence length="919" mass="103726">MGDIINITIIKWVSFFLCHSNTATTSAPRSLLSVTLHHHRHLLFKSPSLSPPPLNGSDNFHAVPTESPISPPLHISDPLTLGFDPSLCIPERDGGREMNPLCCIAPVSIDKEAVNGGSEKGAPSTGKSLSPSHASFLGDSHRERAVSLSPVSGRQHLYSTHLSFSDDYGNITSREGEESAVEGSVNVVAGVLFKWVNYGKGWRPRWFVLRDGVLSYYKVHGPDKIDLVGEFGKVRIIGEESVRRIRKKVVPNQWGSTVSSNNGASIGTVLGHAKKWKSFGEIHLKVSSVRASKSDDKRLSIFTGTKTLHLRCEAREDRSSWIDSLLSAKDLFPRILTSNDFVPAQEITISTENLRSRLLQEGLSELSVKDCESIMLNEVSELQYQLNFLRSKHISLIERLRQLETDKVELETTVVDETKGRESFASQANGRFSDFYSVLSAGSASDSDVDNESQEADGETDEDDVIYFDTMDYLSAESLRSASYRSREVSGNVCGDLITRDKGLRFSDLIHESDSRIKTIDFPYVIRRDKLPEPKEKEKPVGLWSIIKENIGKDLSGVCLPVYFNEPLSSLQKCFEDLEYSLLVDQALEWGKQGNGLMRILCVAAFAISGYASTEGRQCKPFNPLLGETYEADYPDKGIHFFSEKVSHHPMIVACHCDGRGWKFWADSNIKGKFWGRSIQLDPIGTLTLQFEDGETFQWSKVTTSIYNIILGKIYCDHYGTMRIRGSGNYSCKLKFKEQSIIDRNPHQVQGFVQDNRTGNKVAMLVGKWDEAMYYVLGDPSTKPKGYDPMSDAILLWERDKSITQTRYNLTPFAISLNELTPKLLEKLPPTDSRLRPDQRHLENGEYELANAEKLRLEQLQRQARRMQEKGWQPRWFRKDKEDDCYRYTGGYWEAREKMDWDGIPDIFGHGDTSLNVEE</sequence>
<dbReference type="Gene3D" id="2.30.29.30">
    <property type="entry name" value="Pleckstrin-homology domain (PH domain)/Phosphotyrosine-binding domain (PTB)"/>
    <property type="match status" value="1"/>
</dbReference>
<evidence type="ECO:0000313" key="11">
    <source>
        <dbReference type="Proteomes" id="UP000036987"/>
    </source>
</evidence>
<dbReference type="InterPro" id="IPR001849">
    <property type="entry name" value="PH_domain"/>
</dbReference>
<evidence type="ECO:0000256" key="3">
    <source>
        <dbReference type="ARBA" id="ARBA00022448"/>
    </source>
</evidence>
<dbReference type="GO" id="GO:0006869">
    <property type="term" value="P:lipid transport"/>
    <property type="evidence" value="ECO:0007669"/>
    <property type="project" value="UniProtKB-KW"/>
</dbReference>
<dbReference type="OrthoDB" id="1854502at2759"/>
<evidence type="ECO:0000259" key="9">
    <source>
        <dbReference type="PROSITE" id="PS50003"/>
    </source>
</evidence>
<evidence type="ECO:0000256" key="4">
    <source>
        <dbReference type="ARBA" id="ARBA00023054"/>
    </source>
</evidence>
<dbReference type="Pfam" id="PF01237">
    <property type="entry name" value="Oxysterol_BP"/>
    <property type="match status" value="1"/>
</dbReference>
<evidence type="ECO:0000256" key="8">
    <source>
        <dbReference type="SAM" id="MobiDB-lite"/>
    </source>
</evidence>
<feature type="domain" description="PH" evidence="9">
    <location>
        <begin position="185"/>
        <end position="330"/>
    </location>
</feature>
<dbReference type="FunFam" id="2.40.160.120:FF:000006">
    <property type="entry name" value="oxysterol-binding protein-related protein 1D isoform X1"/>
    <property type="match status" value="1"/>
</dbReference>
<dbReference type="EMBL" id="LFYR01000710">
    <property type="protein sequence ID" value="KMZ70742.1"/>
    <property type="molecule type" value="Genomic_DNA"/>
</dbReference>
<dbReference type="FunFam" id="3.30.70.3490:FF:000013">
    <property type="entry name" value="Oxysterol-binding protein-related protein 2A"/>
    <property type="match status" value="1"/>
</dbReference>
<name>A0A0K9PRA2_ZOSMR</name>
<organism evidence="10 11">
    <name type="scientific">Zostera marina</name>
    <name type="common">Eelgrass</name>
    <dbReference type="NCBI Taxonomy" id="29655"/>
    <lineage>
        <taxon>Eukaryota</taxon>
        <taxon>Viridiplantae</taxon>
        <taxon>Streptophyta</taxon>
        <taxon>Embryophyta</taxon>
        <taxon>Tracheophyta</taxon>
        <taxon>Spermatophyta</taxon>
        <taxon>Magnoliopsida</taxon>
        <taxon>Liliopsida</taxon>
        <taxon>Zosteraceae</taxon>
        <taxon>Zostera</taxon>
    </lineage>
</organism>
<accession>A0A0K9PRA2</accession>
<comment type="function">
    <text evidence="1">May be involved in the transport of sterols.</text>
</comment>
<feature type="coiled-coil region" evidence="7">
    <location>
        <begin position="386"/>
        <end position="413"/>
    </location>
</feature>
<dbReference type="InterPro" id="IPR037239">
    <property type="entry name" value="OSBP_sf"/>
</dbReference>
<reference evidence="11" key="1">
    <citation type="journal article" date="2016" name="Nature">
        <title>The genome of the seagrass Zostera marina reveals angiosperm adaptation to the sea.</title>
        <authorList>
            <person name="Olsen J.L."/>
            <person name="Rouze P."/>
            <person name="Verhelst B."/>
            <person name="Lin Y.-C."/>
            <person name="Bayer T."/>
            <person name="Collen J."/>
            <person name="Dattolo E."/>
            <person name="De Paoli E."/>
            <person name="Dittami S."/>
            <person name="Maumus F."/>
            <person name="Michel G."/>
            <person name="Kersting A."/>
            <person name="Lauritano C."/>
            <person name="Lohaus R."/>
            <person name="Toepel M."/>
            <person name="Tonon T."/>
            <person name="Vanneste K."/>
            <person name="Amirebrahimi M."/>
            <person name="Brakel J."/>
            <person name="Bostroem C."/>
            <person name="Chovatia M."/>
            <person name="Grimwood J."/>
            <person name="Jenkins J.W."/>
            <person name="Jueterbock A."/>
            <person name="Mraz A."/>
            <person name="Stam W.T."/>
            <person name="Tice H."/>
            <person name="Bornberg-Bauer E."/>
            <person name="Green P.J."/>
            <person name="Pearson G.A."/>
            <person name="Procaccini G."/>
            <person name="Duarte C.M."/>
            <person name="Schmutz J."/>
            <person name="Reusch T.B.H."/>
            <person name="Van de Peer Y."/>
        </authorList>
    </citation>
    <scope>NUCLEOTIDE SEQUENCE [LARGE SCALE GENOMIC DNA]</scope>
    <source>
        <strain evidence="11">cv. Finnish</strain>
    </source>
</reference>
<dbReference type="PANTHER" id="PTHR10972:SF67">
    <property type="entry name" value="OXYSTEROL-BINDING PROTEIN-RELATED PROTEIN 1D"/>
    <property type="match status" value="1"/>
</dbReference>
<comment type="similarity">
    <text evidence="2">Belongs to the OSBP family.</text>
</comment>
<dbReference type="Gene3D" id="2.40.160.120">
    <property type="match status" value="1"/>
</dbReference>
<dbReference type="InterPro" id="IPR000648">
    <property type="entry name" value="Oxysterol-bd"/>
</dbReference>
<comment type="caution">
    <text evidence="10">The sequence shown here is derived from an EMBL/GenBank/DDBJ whole genome shotgun (WGS) entry which is preliminary data.</text>
</comment>
<keyword evidence="11" id="KW-1185">Reference proteome</keyword>
<evidence type="ECO:0000256" key="7">
    <source>
        <dbReference type="SAM" id="Coils"/>
    </source>
</evidence>
<gene>
    <name evidence="10" type="ORF">ZOSMA_194G00050</name>
</gene>
<dbReference type="SUPFAM" id="SSF144000">
    <property type="entry name" value="Oxysterol-binding protein-like"/>
    <property type="match status" value="1"/>
</dbReference>
<dbReference type="SUPFAM" id="SSF50729">
    <property type="entry name" value="PH domain-like"/>
    <property type="match status" value="1"/>
</dbReference>
<keyword evidence="6" id="KW-0446">Lipid-binding</keyword>